<dbReference type="InterPro" id="IPR005599">
    <property type="entry name" value="GPI_mannosylTrfase"/>
</dbReference>
<dbReference type="InterPro" id="IPR011899">
    <property type="entry name" value="Glutaredoxin_euk/vir"/>
</dbReference>
<evidence type="ECO:0000313" key="20">
    <source>
        <dbReference type="Proteomes" id="UP000039324"/>
    </source>
</evidence>
<dbReference type="NCBIfam" id="TIGR02180">
    <property type="entry name" value="GRX_euk"/>
    <property type="match status" value="1"/>
</dbReference>
<comment type="function">
    <text evidence="14">Mannosyltransferase that operates in the biosynthetic pathway of dolichol-linked oligosaccharides, the glycan precursors employed in protein asparagine (N)-glycosylation. The assembly of dolichol-linked oligosaccharides begins on the cytosolic side of the endoplasmic reticulum membrane and finishes in its lumen. The sequential addition of sugars to dolichol pyrophosphate produces dolichol-linked oligosaccharides containing fourteen sugars, including two GlcNAcs, nine mannoses and three glucoses. Once assembled, the oligosaccharide is transferred from the lipid to nascent proteins by oligosaccharyltransferases. In the lumen of the endoplasmic reticulum, adds the eighth mannose residue in an alpha-1,6 linkage onto Man(7)GlcNAc(2)-PP-dolichol to produce Man(8)GlcNAc(2)-PP-dolichol.</text>
</comment>
<dbReference type="GO" id="GO:0005789">
    <property type="term" value="C:endoplasmic reticulum membrane"/>
    <property type="evidence" value="ECO:0007669"/>
    <property type="project" value="UniProtKB-SubCell"/>
</dbReference>
<keyword evidence="12" id="KW-1015">Disulfide bond</keyword>
<feature type="transmembrane region" description="Helical" evidence="16">
    <location>
        <begin position="86"/>
        <end position="107"/>
    </location>
</feature>
<evidence type="ECO:0000256" key="1">
    <source>
        <dbReference type="ARBA" id="ARBA00004477"/>
    </source>
</evidence>
<feature type="transmembrane region" description="Helical" evidence="16">
    <location>
        <begin position="203"/>
        <end position="226"/>
    </location>
</feature>
<keyword evidence="10 16" id="KW-1133">Transmembrane helix</keyword>
<dbReference type="InterPro" id="IPR014025">
    <property type="entry name" value="Glutaredoxin_subgr"/>
</dbReference>
<protein>
    <recommendedName>
        <fullName evidence="16">Mannosyltransferase</fullName>
        <ecNumber evidence="16">2.4.1.-</ecNumber>
    </recommendedName>
</protein>
<dbReference type="Pfam" id="PF03901">
    <property type="entry name" value="Glyco_transf_22"/>
    <property type="match status" value="1"/>
</dbReference>
<keyword evidence="4" id="KW-0813">Transport</keyword>
<feature type="transmembrane region" description="Helical" evidence="16">
    <location>
        <begin position="355"/>
        <end position="377"/>
    </location>
</feature>
<dbReference type="AlphaFoldDB" id="A0A0G4J7Q0"/>
<keyword evidence="13" id="KW-0676">Redox-active center</keyword>
<evidence type="ECO:0000256" key="16">
    <source>
        <dbReference type="RuleBase" id="RU363075"/>
    </source>
</evidence>
<evidence type="ECO:0000256" key="6">
    <source>
        <dbReference type="ARBA" id="ARBA00022679"/>
    </source>
</evidence>
<keyword evidence="20" id="KW-1185">Reference proteome</keyword>
<dbReference type="FunFam" id="3.40.30.10:FF:000093">
    <property type="entry name" value="Glutaredoxin 2"/>
    <property type="match status" value="1"/>
</dbReference>
<evidence type="ECO:0000259" key="18">
    <source>
        <dbReference type="Pfam" id="PF00462"/>
    </source>
</evidence>
<dbReference type="STRING" id="37360.A0A0G4J7Q0"/>
<keyword evidence="9" id="KW-0249">Electron transport</keyword>
<feature type="transmembrane region" description="Helical" evidence="16">
    <location>
        <begin position="141"/>
        <end position="159"/>
    </location>
</feature>
<dbReference type="PROSITE" id="PS00194">
    <property type="entry name" value="THIOREDOXIN_1"/>
    <property type="match status" value="1"/>
</dbReference>
<dbReference type="PROSITE" id="PS00195">
    <property type="entry name" value="GLUTAREDOXIN_1"/>
    <property type="match status" value="1"/>
</dbReference>
<evidence type="ECO:0000256" key="7">
    <source>
        <dbReference type="ARBA" id="ARBA00022692"/>
    </source>
</evidence>
<evidence type="ECO:0000256" key="17">
    <source>
        <dbReference type="SAM" id="MobiDB-lite"/>
    </source>
</evidence>
<comment type="pathway">
    <text evidence="2">Protein modification; protein glycosylation.</text>
</comment>
<dbReference type="PANTHER" id="PTHR22760">
    <property type="entry name" value="GLYCOSYLTRANSFERASE"/>
    <property type="match status" value="1"/>
</dbReference>
<feature type="transmembrane region" description="Helical" evidence="16">
    <location>
        <begin position="265"/>
        <end position="287"/>
    </location>
</feature>
<keyword evidence="8 16" id="KW-0256">Endoplasmic reticulum</keyword>
<dbReference type="Pfam" id="PF00462">
    <property type="entry name" value="Glutaredoxin"/>
    <property type="match status" value="1"/>
</dbReference>
<keyword evidence="7 16" id="KW-0812">Transmembrane</keyword>
<dbReference type="InterPro" id="IPR017937">
    <property type="entry name" value="Thioredoxin_CS"/>
</dbReference>
<evidence type="ECO:0000256" key="5">
    <source>
        <dbReference type="ARBA" id="ARBA00022676"/>
    </source>
</evidence>
<dbReference type="OMA" id="WWVEVRM"/>
<comment type="similarity">
    <text evidence="3 16">Belongs to the glycosyltransferase 22 family.</text>
</comment>
<keyword evidence="5 16" id="KW-0328">Glycosyltransferase</keyword>
<evidence type="ECO:0000256" key="9">
    <source>
        <dbReference type="ARBA" id="ARBA00022982"/>
    </source>
</evidence>
<feature type="domain" description="Glutaredoxin" evidence="18">
    <location>
        <begin position="502"/>
        <end position="564"/>
    </location>
</feature>
<dbReference type="EMBL" id="CDSF01000144">
    <property type="protein sequence ID" value="CEP03409.1"/>
    <property type="molecule type" value="Genomic_DNA"/>
</dbReference>
<feature type="transmembrane region" description="Helical" evidence="16">
    <location>
        <begin position="323"/>
        <end position="343"/>
    </location>
</feature>
<keyword evidence="11 16" id="KW-0472">Membrane</keyword>
<organism evidence="19 20">
    <name type="scientific">Plasmodiophora brassicae</name>
    <name type="common">Clubroot disease agent</name>
    <dbReference type="NCBI Taxonomy" id="37360"/>
    <lineage>
        <taxon>Eukaryota</taxon>
        <taxon>Sar</taxon>
        <taxon>Rhizaria</taxon>
        <taxon>Endomyxa</taxon>
        <taxon>Phytomyxea</taxon>
        <taxon>Plasmodiophorida</taxon>
        <taxon>Plasmodiophoridae</taxon>
        <taxon>Plasmodiophora</taxon>
    </lineage>
</organism>
<feature type="region of interest" description="Disordered" evidence="17">
    <location>
        <begin position="568"/>
        <end position="590"/>
    </location>
</feature>
<dbReference type="PROSITE" id="PS51354">
    <property type="entry name" value="GLUTAREDOXIN_2"/>
    <property type="match status" value="1"/>
</dbReference>
<comment type="catalytic activity">
    <reaction evidence="15">
        <text>an alpha-D-Man-(1-&gt;2)-alpha-D-Man-(1-&gt;2)-alpha-D-Man-(1-&gt;3)-[alpha-D-Man-(1-&gt;2)-alpha-D-Man-(1-&gt;3)-alpha-D-Man-(1-&gt;6)]-beta-D-Man-(1-&gt;4)-beta-D-GlcNAc-(1-&gt;4)-alpha-D-GlcNAc-diphospho-di-trans,poly-cis-dolichol + a di-trans,poly-cis-dolichyl beta-D-mannosyl phosphate = an alpha-D-Man-(1-&gt;2)-alpha-D-Man-(1-&gt;2)-alpha-D-Man-(1-&gt;3)-[alpha-D-Man-(1-&gt;2)-alpha-D-Man-(1-&gt;3)-[alpha-D-Man-(1-&gt;6)]-alpha-D-Man-(1-&gt;6)]-beta-D-Man-(1-&gt;4)-beta-D-GlcNAc-(1-&gt;4)-alpha-D-GlcNAc-diphospho-di-trans,poly-cis-dolichol + a di-trans,poly-cis-dolichyl phosphate + H(+)</text>
        <dbReference type="Rhea" id="RHEA:29535"/>
        <dbReference type="Rhea" id="RHEA-COMP:19498"/>
        <dbReference type="Rhea" id="RHEA-COMP:19501"/>
        <dbReference type="Rhea" id="RHEA-COMP:19518"/>
        <dbReference type="Rhea" id="RHEA-COMP:19519"/>
        <dbReference type="ChEBI" id="CHEBI:15378"/>
        <dbReference type="ChEBI" id="CHEBI:57683"/>
        <dbReference type="ChEBI" id="CHEBI:58211"/>
        <dbReference type="ChEBI" id="CHEBI:132517"/>
        <dbReference type="ChEBI" id="CHEBI:132519"/>
        <dbReference type="EC" id="2.4.1.260"/>
    </reaction>
    <physiologicalReaction direction="left-to-right" evidence="15">
        <dbReference type="Rhea" id="RHEA:29536"/>
    </physiologicalReaction>
</comment>
<name>A0A0G4J7Q0_PLABS</name>
<sequence length="590" mass="65448">MCWDRHDTILLAVAAVHVLVCPYTKVEESFNVQAVHDLLYHGRDIAKYDHLEFPGVVPRTFVGSVVLALLSSPFKVAVDAFGWPRLLTLYSVRIVLACIAVLSLGVFRRAFCAYVKSKEPAVWLTAFTVCQFHLMFYCSRLLPNTFSLILMNFGHAAWMRGRSSAAVAFFAFDSVVFRSDAVVFAFPQLAVLLVGRRIKLYRILLAGVAATLASIAVTVAVDSVLWRRLLWPELNVFLFNVVDNRSSEWGTMPFQSYFTYFLPRALLTALPYIPFGVLATIPTMSVLHGARFQLQYDPTVLTLALPAFLSVALYSFLPHKEMRFIFPVLPVMNTVAAMGVARIMRNRGKSAWHRLLAITPGVGVLVSTLASVLFLFISSWNYPGGWALHHLDGTIRPPCTVHIGNLAAMTGVSRFGQRSGVVYDKTEGLSADQLSNQKHLDYLLHESASVPGFSVIRAVDGFKGIALRRFPPRVLVEPQVYVLQRDLSVDDVVQRHIVSSHVVVFSKSYCPYCKRVKALLDSLGADYAAVELDLVPNGTSMQETLARLTGRRTVPNVFIGGKSIGGSDDAHELHSKGKLRPLLQERPPPV</sequence>
<dbReference type="InterPro" id="IPR002109">
    <property type="entry name" value="Glutaredoxin"/>
</dbReference>
<evidence type="ECO:0000256" key="15">
    <source>
        <dbReference type="ARBA" id="ARBA00048899"/>
    </source>
</evidence>
<evidence type="ECO:0000256" key="13">
    <source>
        <dbReference type="ARBA" id="ARBA00023284"/>
    </source>
</evidence>
<dbReference type="PANTHER" id="PTHR22760:SF1">
    <property type="entry name" value="DOL-P-MAN:MAN(7)GLCNAC(2)-PP-DOL ALPHA-1,6-MANNOSYLTRANSFERASE"/>
    <property type="match status" value="1"/>
</dbReference>
<dbReference type="InterPro" id="IPR011767">
    <property type="entry name" value="GLR_AS"/>
</dbReference>
<feature type="transmembrane region" description="Helical" evidence="16">
    <location>
        <begin position="56"/>
        <end position="74"/>
    </location>
</feature>
<evidence type="ECO:0000256" key="3">
    <source>
        <dbReference type="ARBA" id="ARBA00007063"/>
    </source>
</evidence>
<feature type="transmembrane region" description="Helical" evidence="16">
    <location>
        <begin position="299"/>
        <end position="317"/>
    </location>
</feature>
<dbReference type="OrthoDB" id="19039at2759"/>
<evidence type="ECO:0000256" key="4">
    <source>
        <dbReference type="ARBA" id="ARBA00022448"/>
    </source>
</evidence>
<evidence type="ECO:0000256" key="11">
    <source>
        <dbReference type="ARBA" id="ARBA00023136"/>
    </source>
</evidence>
<dbReference type="PRINTS" id="PR00160">
    <property type="entry name" value="GLUTAREDOXIN"/>
</dbReference>
<dbReference type="InterPro" id="IPR036249">
    <property type="entry name" value="Thioredoxin-like_sf"/>
</dbReference>
<evidence type="ECO:0000313" key="19">
    <source>
        <dbReference type="EMBL" id="CEP03409.1"/>
    </source>
</evidence>
<evidence type="ECO:0000256" key="2">
    <source>
        <dbReference type="ARBA" id="ARBA00004922"/>
    </source>
</evidence>
<dbReference type="GO" id="GO:0052917">
    <property type="term" value="F:dol-P-Man:Man(7)GlcNAc(2)-PP-Dol alpha-1,6-mannosyltransferase activity"/>
    <property type="evidence" value="ECO:0007669"/>
    <property type="project" value="UniProtKB-EC"/>
</dbReference>
<keyword evidence="6" id="KW-0808">Transferase</keyword>
<dbReference type="UniPathway" id="UPA00378"/>
<gene>
    <name evidence="19" type="ORF">PBRA_003169</name>
</gene>
<dbReference type="CDD" id="cd03419">
    <property type="entry name" value="GRX_GRXh_1_2_like"/>
    <property type="match status" value="1"/>
</dbReference>
<dbReference type="GO" id="GO:0006487">
    <property type="term" value="P:protein N-linked glycosylation"/>
    <property type="evidence" value="ECO:0007669"/>
    <property type="project" value="TreeGrafter"/>
</dbReference>
<dbReference type="SUPFAM" id="SSF52833">
    <property type="entry name" value="Thioredoxin-like"/>
    <property type="match status" value="1"/>
</dbReference>
<comment type="subcellular location">
    <subcellularLocation>
        <location evidence="1 16">Endoplasmic reticulum membrane</location>
        <topology evidence="1 16">Multi-pass membrane protein</topology>
    </subcellularLocation>
</comment>
<feature type="transmembrane region" description="Helical" evidence="16">
    <location>
        <begin position="165"/>
        <end position="191"/>
    </location>
</feature>
<reference evidence="19 20" key="1">
    <citation type="submission" date="2015-02" db="EMBL/GenBank/DDBJ databases">
        <authorList>
            <person name="Chooi Y.-H."/>
        </authorList>
    </citation>
    <scope>NUCLEOTIDE SEQUENCE [LARGE SCALE GENOMIC DNA]</scope>
    <source>
        <strain evidence="19">E3</strain>
    </source>
</reference>
<evidence type="ECO:0000256" key="14">
    <source>
        <dbReference type="ARBA" id="ARBA00044721"/>
    </source>
</evidence>
<dbReference type="EC" id="2.4.1.-" evidence="16"/>
<evidence type="ECO:0000256" key="12">
    <source>
        <dbReference type="ARBA" id="ARBA00023157"/>
    </source>
</evidence>
<accession>A0A0G4J7Q0</accession>
<proteinExistence type="inferred from homology"/>
<evidence type="ECO:0000256" key="10">
    <source>
        <dbReference type="ARBA" id="ARBA00022989"/>
    </source>
</evidence>
<dbReference type="Gene3D" id="3.40.30.10">
    <property type="entry name" value="Glutaredoxin"/>
    <property type="match status" value="1"/>
</dbReference>
<evidence type="ECO:0000256" key="8">
    <source>
        <dbReference type="ARBA" id="ARBA00022824"/>
    </source>
</evidence>
<dbReference type="Proteomes" id="UP000039324">
    <property type="component" value="Unassembled WGS sequence"/>
</dbReference>